<evidence type="ECO:0008006" key="4">
    <source>
        <dbReference type="Google" id="ProtNLM"/>
    </source>
</evidence>
<organism evidence="2 3">
    <name type="scientific">Saonia flava</name>
    <dbReference type="NCBI Taxonomy" id="523696"/>
    <lineage>
        <taxon>Bacteria</taxon>
        <taxon>Pseudomonadati</taxon>
        <taxon>Bacteroidota</taxon>
        <taxon>Flavobacteriia</taxon>
        <taxon>Flavobacteriales</taxon>
        <taxon>Flavobacteriaceae</taxon>
        <taxon>Saonia</taxon>
    </lineage>
</organism>
<sequence>MKKLILPIVFIFVNLLFISCSSDSSEDSNNVSPSAEVMGSWALAEININPPQDVNEDGTASTNVLNELSCLNSTLLLNNDFTWSLSGTDLNVQFITGNLYNLTCKPTSSLVGTWGFSNNTVILTGNIDITLQLSNGNTLTNLQNLDLPDVQSVVYVKL</sequence>
<dbReference type="AlphaFoldDB" id="A0A846R299"/>
<comment type="caution">
    <text evidence="2">The sequence shown here is derived from an EMBL/GenBank/DDBJ whole genome shotgun (WGS) entry which is preliminary data.</text>
</comment>
<dbReference type="Proteomes" id="UP000590442">
    <property type="component" value="Unassembled WGS sequence"/>
</dbReference>
<evidence type="ECO:0000313" key="3">
    <source>
        <dbReference type="Proteomes" id="UP000590442"/>
    </source>
</evidence>
<keyword evidence="1" id="KW-0732">Signal</keyword>
<keyword evidence="3" id="KW-1185">Reference proteome</keyword>
<accession>A0A846R299</accession>
<protein>
    <recommendedName>
        <fullName evidence="4">Lipocalin-like domain-containing protein</fullName>
    </recommendedName>
</protein>
<gene>
    <name evidence="2" type="ORF">GGR42_003044</name>
</gene>
<dbReference type="PROSITE" id="PS51257">
    <property type="entry name" value="PROKAR_LIPOPROTEIN"/>
    <property type="match status" value="1"/>
</dbReference>
<reference evidence="2 3" key="1">
    <citation type="submission" date="2020-03" db="EMBL/GenBank/DDBJ databases">
        <title>Genomic Encyclopedia of Type Strains, Phase IV (KMG-IV): sequencing the most valuable type-strain genomes for metagenomic binning, comparative biology and taxonomic classification.</title>
        <authorList>
            <person name="Goeker M."/>
        </authorList>
    </citation>
    <scope>NUCLEOTIDE SEQUENCE [LARGE SCALE GENOMIC DNA]</scope>
    <source>
        <strain evidence="2 3">DSM 29762</strain>
    </source>
</reference>
<dbReference type="EMBL" id="JAATJJ010000002">
    <property type="protein sequence ID" value="NJB72553.1"/>
    <property type="molecule type" value="Genomic_DNA"/>
</dbReference>
<feature type="signal peptide" evidence="1">
    <location>
        <begin position="1"/>
        <end position="24"/>
    </location>
</feature>
<proteinExistence type="predicted"/>
<evidence type="ECO:0000256" key="1">
    <source>
        <dbReference type="SAM" id="SignalP"/>
    </source>
</evidence>
<evidence type="ECO:0000313" key="2">
    <source>
        <dbReference type="EMBL" id="NJB72553.1"/>
    </source>
</evidence>
<feature type="chain" id="PRO_5032948814" description="Lipocalin-like domain-containing protein" evidence="1">
    <location>
        <begin position="25"/>
        <end position="158"/>
    </location>
</feature>
<name>A0A846R299_9FLAO</name>
<dbReference type="RefSeq" id="WP_167965680.1">
    <property type="nucleotide sequence ID" value="NZ_JAATJJ010000002.1"/>
</dbReference>